<reference evidence="3" key="1">
    <citation type="journal article" date="2014" name="Proc. Natl. Acad. Sci. U.S.A.">
        <title>Extensive sampling of basidiomycete genomes demonstrates inadequacy of the white-rot/brown-rot paradigm for wood decay fungi.</title>
        <authorList>
            <person name="Riley R."/>
            <person name="Salamov A.A."/>
            <person name="Brown D.W."/>
            <person name="Nagy L.G."/>
            <person name="Floudas D."/>
            <person name="Held B.W."/>
            <person name="Levasseur A."/>
            <person name="Lombard V."/>
            <person name="Morin E."/>
            <person name="Otillar R."/>
            <person name="Lindquist E.A."/>
            <person name="Sun H."/>
            <person name="LaButti K.M."/>
            <person name="Schmutz J."/>
            <person name="Jabbour D."/>
            <person name="Luo H."/>
            <person name="Baker S.E."/>
            <person name="Pisabarro A.G."/>
            <person name="Walton J.D."/>
            <person name="Blanchette R.A."/>
            <person name="Henrissat B."/>
            <person name="Martin F."/>
            <person name="Cullen D."/>
            <person name="Hibbett D.S."/>
            <person name="Grigoriev I.V."/>
        </authorList>
    </citation>
    <scope>NUCLEOTIDE SEQUENCE [LARGE SCALE GENOMIC DNA]</scope>
    <source>
        <strain evidence="3">CBS 339.88</strain>
    </source>
</reference>
<feature type="compositionally biased region" description="Pro residues" evidence="1">
    <location>
        <begin position="124"/>
        <end position="150"/>
    </location>
</feature>
<gene>
    <name evidence="2" type="ORF">GALMADRAFT_258295</name>
</gene>
<organism evidence="2 3">
    <name type="scientific">Galerina marginata (strain CBS 339.88)</name>
    <dbReference type="NCBI Taxonomy" id="685588"/>
    <lineage>
        <taxon>Eukaryota</taxon>
        <taxon>Fungi</taxon>
        <taxon>Dikarya</taxon>
        <taxon>Basidiomycota</taxon>
        <taxon>Agaricomycotina</taxon>
        <taxon>Agaricomycetes</taxon>
        <taxon>Agaricomycetidae</taxon>
        <taxon>Agaricales</taxon>
        <taxon>Agaricineae</taxon>
        <taxon>Strophariaceae</taxon>
        <taxon>Galerina</taxon>
    </lineage>
</organism>
<proteinExistence type="predicted"/>
<dbReference type="HOGENOM" id="CLU_1138068_0_0_1"/>
<sequence>MSSPNHSRPHNQLRRRPRVPLRISEPITLPRRSTDSIVPSSAPPCKVSIAFDPRLPPSLSPRPLSLNKNESYIDDAFPWTNVAPNKFRYRHRHSASAPDIIFKRNPSFHSRLRSHDPQQSSPLTSPPLPPEPVPHVPVPYPPKTELPPPSTTSNESTQSLTVETNAPDVVLKPRNKLKKRRREAYHEDEGLQLFSQIETLFRRKSKPRPEEYATPNRLVLGSHFIPKYIPPSFDDGRVVDYRRRY</sequence>
<evidence type="ECO:0000256" key="1">
    <source>
        <dbReference type="SAM" id="MobiDB-lite"/>
    </source>
</evidence>
<feature type="compositionally biased region" description="Basic residues" evidence="1">
    <location>
        <begin position="173"/>
        <end position="183"/>
    </location>
</feature>
<feature type="region of interest" description="Disordered" evidence="1">
    <location>
        <begin position="1"/>
        <end position="43"/>
    </location>
</feature>
<dbReference type="AlphaFoldDB" id="A0A067S8Y2"/>
<name>A0A067S8Y2_GALM3</name>
<accession>A0A067S8Y2</accession>
<feature type="region of interest" description="Disordered" evidence="1">
    <location>
        <begin position="110"/>
        <end position="183"/>
    </location>
</feature>
<dbReference type="EMBL" id="KL142415">
    <property type="protein sequence ID" value="KDR67330.1"/>
    <property type="molecule type" value="Genomic_DNA"/>
</dbReference>
<dbReference type="Proteomes" id="UP000027222">
    <property type="component" value="Unassembled WGS sequence"/>
</dbReference>
<keyword evidence="3" id="KW-1185">Reference proteome</keyword>
<feature type="compositionally biased region" description="Basic residues" evidence="1">
    <location>
        <begin position="7"/>
        <end position="19"/>
    </location>
</feature>
<feature type="compositionally biased region" description="Polar residues" evidence="1">
    <location>
        <begin position="151"/>
        <end position="164"/>
    </location>
</feature>
<evidence type="ECO:0000313" key="3">
    <source>
        <dbReference type="Proteomes" id="UP000027222"/>
    </source>
</evidence>
<evidence type="ECO:0000313" key="2">
    <source>
        <dbReference type="EMBL" id="KDR67330.1"/>
    </source>
</evidence>
<protein>
    <submittedName>
        <fullName evidence="2">Uncharacterized protein</fullName>
    </submittedName>
</protein>